<feature type="domain" description="EF-hand" evidence="4">
    <location>
        <begin position="77"/>
        <end position="112"/>
    </location>
</feature>
<dbReference type="PROSITE" id="PS00303">
    <property type="entry name" value="S100_CABP"/>
    <property type="match status" value="1"/>
</dbReference>
<evidence type="ECO:0000313" key="6">
    <source>
        <dbReference type="Proteomes" id="UP000694523"/>
    </source>
</evidence>
<evidence type="ECO:0000256" key="1">
    <source>
        <dbReference type="ARBA" id="ARBA00007323"/>
    </source>
</evidence>
<organism evidence="5 6">
    <name type="scientific">Neogobius melanostomus</name>
    <name type="common">round goby</name>
    <dbReference type="NCBI Taxonomy" id="47308"/>
    <lineage>
        <taxon>Eukaryota</taxon>
        <taxon>Metazoa</taxon>
        <taxon>Chordata</taxon>
        <taxon>Craniata</taxon>
        <taxon>Vertebrata</taxon>
        <taxon>Euteleostomi</taxon>
        <taxon>Actinopterygii</taxon>
        <taxon>Neopterygii</taxon>
        <taxon>Teleostei</taxon>
        <taxon>Neoteleostei</taxon>
        <taxon>Acanthomorphata</taxon>
        <taxon>Gobiaria</taxon>
        <taxon>Gobiiformes</taxon>
        <taxon>Gobioidei</taxon>
        <taxon>Gobiidae</taxon>
        <taxon>Benthophilinae</taxon>
        <taxon>Neogobiini</taxon>
        <taxon>Neogobius</taxon>
    </lineage>
</organism>
<dbReference type="InterPro" id="IPR001751">
    <property type="entry name" value="S100/CaBP7/8-like_CS"/>
</dbReference>
<dbReference type="InterPro" id="IPR034325">
    <property type="entry name" value="S-100_dom"/>
</dbReference>
<dbReference type="PROSITE" id="PS50222">
    <property type="entry name" value="EF_HAND_2"/>
    <property type="match status" value="1"/>
</dbReference>
<protein>
    <recommendedName>
        <fullName evidence="4">EF-hand domain-containing protein</fullName>
    </recommendedName>
</protein>
<dbReference type="PANTHER" id="PTHR11639:SF134">
    <property type="entry name" value="PROTEIN S100-A1-RELATED"/>
    <property type="match status" value="1"/>
</dbReference>
<keyword evidence="6" id="KW-1185">Reference proteome</keyword>
<dbReference type="AlphaFoldDB" id="A0A8C6SDY4"/>
<dbReference type="PROSITE" id="PS00018">
    <property type="entry name" value="EF_HAND_1"/>
    <property type="match status" value="1"/>
</dbReference>
<proteinExistence type="inferred from homology"/>
<evidence type="ECO:0000259" key="4">
    <source>
        <dbReference type="PROSITE" id="PS50222"/>
    </source>
</evidence>
<keyword evidence="2" id="KW-0479">Metal-binding</keyword>
<dbReference type="Ensembl" id="ENSNMLT00000002892.1">
    <property type="protein sequence ID" value="ENSNMLP00000002516.1"/>
    <property type="gene ID" value="ENSNMLG00000001847.1"/>
</dbReference>
<dbReference type="Pfam" id="PF00036">
    <property type="entry name" value="EF-hand_1"/>
    <property type="match status" value="1"/>
</dbReference>
<dbReference type="SUPFAM" id="SSF47473">
    <property type="entry name" value="EF-hand"/>
    <property type="match status" value="1"/>
</dbReference>
<accession>A0A8C6SDY4</accession>
<sequence length="128" mass="14266">MACKSRVSDAIATLVGVFHEYASKDCEEGKKDCGKNVCIDHFKLSKNELKELVQKELDMDVSIPLENKLFILNCNVKDPAKLDELMKELDEDGDGQVDFLEFVGLVAGMACVCNDFIELMLSEQAKSE</sequence>
<dbReference type="CDD" id="cd00213">
    <property type="entry name" value="S-100"/>
    <property type="match status" value="1"/>
</dbReference>
<comment type="similarity">
    <text evidence="1">Belongs to the S-100 family.</text>
</comment>
<keyword evidence="3" id="KW-0106">Calcium</keyword>
<dbReference type="PANTHER" id="PTHR11639">
    <property type="entry name" value="S100 CALCIUM-BINDING PROTEIN"/>
    <property type="match status" value="1"/>
</dbReference>
<dbReference type="InterPro" id="IPR002048">
    <property type="entry name" value="EF_hand_dom"/>
</dbReference>
<evidence type="ECO:0000256" key="3">
    <source>
        <dbReference type="ARBA" id="ARBA00022837"/>
    </source>
</evidence>
<dbReference type="GO" id="GO:0048306">
    <property type="term" value="F:calcium-dependent protein binding"/>
    <property type="evidence" value="ECO:0007669"/>
    <property type="project" value="TreeGrafter"/>
</dbReference>
<dbReference type="Gene3D" id="1.10.238.10">
    <property type="entry name" value="EF-hand"/>
    <property type="match status" value="1"/>
</dbReference>
<reference evidence="5" key="2">
    <citation type="submission" date="2025-09" db="UniProtKB">
        <authorList>
            <consortium name="Ensembl"/>
        </authorList>
    </citation>
    <scope>IDENTIFICATION</scope>
</reference>
<name>A0A8C6SDY4_9GOBI</name>
<evidence type="ECO:0000256" key="2">
    <source>
        <dbReference type="ARBA" id="ARBA00022723"/>
    </source>
</evidence>
<dbReference type="InterPro" id="IPR011992">
    <property type="entry name" value="EF-hand-dom_pair"/>
</dbReference>
<dbReference type="GO" id="GO:0046914">
    <property type="term" value="F:transition metal ion binding"/>
    <property type="evidence" value="ECO:0007669"/>
    <property type="project" value="InterPro"/>
</dbReference>
<reference evidence="5" key="1">
    <citation type="submission" date="2025-08" db="UniProtKB">
        <authorList>
            <consortium name="Ensembl"/>
        </authorList>
    </citation>
    <scope>IDENTIFICATION</scope>
</reference>
<dbReference type="GO" id="GO:0005509">
    <property type="term" value="F:calcium ion binding"/>
    <property type="evidence" value="ECO:0007669"/>
    <property type="project" value="InterPro"/>
</dbReference>
<dbReference type="InterPro" id="IPR018247">
    <property type="entry name" value="EF_Hand_1_Ca_BS"/>
</dbReference>
<evidence type="ECO:0000313" key="5">
    <source>
        <dbReference type="Ensembl" id="ENSNMLP00000002516.1"/>
    </source>
</evidence>
<dbReference type="SMART" id="SM00054">
    <property type="entry name" value="EFh"/>
    <property type="match status" value="1"/>
</dbReference>
<dbReference type="Proteomes" id="UP000694523">
    <property type="component" value="Unplaced"/>
</dbReference>